<feature type="compositionally biased region" description="Acidic residues" evidence="4">
    <location>
        <begin position="531"/>
        <end position="542"/>
    </location>
</feature>
<dbReference type="PANTHER" id="PTHR15245:SF20">
    <property type="entry name" value="SYMPLEKIN"/>
    <property type="match status" value="1"/>
</dbReference>
<dbReference type="Pfam" id="PF11935">
    <property type="entry name" value="SYMPK_PTA1_N"/>
    <property type="match status" value="1"/>
</dbReference>
<dbReference type="GO" id="GO:0005847">
    <property type="term" value="C:mRNA cleavage and polyadenylation specificity factor complex"/>
    <property type="evidence" value="ECO:0007669"/>
    <property type="project" value="TreeGrafter"/>
</dbReference>
<sequence length="772" mass="86388">MAFPEVEQLQQARRLAMENNPTQLLPKVLETAASLYASQSAPPALKLELARFFAQLLLQVLSDPQFPSSEKPFVAQQHLGCLYSVLRGSKDSTAYKYSVLAFAAVYPLLFDLVAKTSSKETWELMQQMKQFIVQRWNGVYPEAPRANENNMFADDARGMGVRLATAKFIAEIVIVHTSRSSSSRNDVISISSVPEGHPVISNKPQIEAEAKKLLDLLLNYLIEEPIMVAPLFSGVLNCLSFVMRQRPQATMRILGALLKFNVDAKFQQDGTSTLHYRLSKRFVERSYKNFVQFGLKNQLIKSQGSMAPLHAKLSKISQTLHVIGEETRSKGIMNYEETAMENKMKDKDKQKCVALRRRQQQVGGHSPAPQPMTLQTPSSVEPPVPNDIQLLSQLQKYTMSKNIPNFFNASPIAIDNSYCAVYSLMNSNNSGQDVSKLSQDVMVKLCSEAFYNTDTTKLISGLSIVASRYTDLINKSSQSGNVNPTSSASSSAANATAAAIADASNSNGDSRKRKLEPNAQPTSKRLKSEEILDEEEELDDGPVDLQRVAPLSPDDKMRHVQRVVAHIMALKDSDETPGLSGTLAHDSNPLMKIKLLQWDGNSWLDLLTRLAARGLTHNEEMSDYVRSVLHDQFLEDINGRVGMVLEWLSEEWYSELQLQSADSEGEGEYPTYDKWSLKLLSSLVPYLENQHRRLFIRLMSELPRVTQAHIDAVRPICLDPARASLGFQTLKFLVMFRPPAKPKVHILLQQLRREDPSTASSTDAILNKYYTS</sequence>
<dbReference type="InterPro" id="IPR021850">
    <property type="entry name" value="Symplekin/Pta1"/>
</dbReference>
<dbReference type="EMBL" id="HG316460">
    <property type="protein sequence ID" value="CDF90629.1"/>
    <property type="molecule type" value="Genomic_DNA"/>
</dbReference>
<evidence type="ECO:0000256" key="3">
    <source>
        <dbReference type="ARBA" id="ARBA00023242"/>
    </source>
</evidence>
<dbReference type="Proteomes" id="UP000019375">
    <property type="component" value="Unassembled WGS sequence"/>
</dbReference>
<evidence type="ECO:0000313" key="6">
    <source>
        <dbReference type="EMBL" id="CDF90629.1"/>
    </source>
</evidence>
<reference evidence="7" key="1">
    <citation type="journal article" date="2013" name="Genome Announc.">
        <title>Genome sequence of the food spoilage yeast Zygosaccharomyces bailii CLIB 213(T).</title>
        <authorList>
            <person name="Galeote V."/>
            <person name="Bigey F."/>
            <person name="Devillers H."/>
            <person name="Neuveglise C."/>
            <person name="Dequin S."/>
        </authorList>
    </citation>
    <scope>NUCLEOTIDE SEQUENCE [LARGE SCALE GENOMIC DNA]</scope>
    <source>
        <strain evidence="7">CLIB 213 / ATCC 58445 / CBS 680 / CCRC 21525 / NBRC 1098 / NCYC 1416 / NRRL Y-2227</strain>
    </source>
</reference>
<dbReference type="Gene3D" id="1.25.10.10">
    <property type="entry name" value="Leucine-rich Repeat Variant"/>
    <property type="match status" value="1"/>
</dbReference>
<keyword evidence="2" id="KW-0507">mRNA processing</keyword>
<feature type="region of interest" description="Disordered" evidence="4">
    <location>
        <begin position="357"/>
        <end position="383"/>
    </location>
</feature>
<dbReference type="OrthoDB" id="331600at2759"/>
<accession>A0A8J2T9D6</accession>
<dbReference type="InterPro" id="IPR011989">
    <property type="entry name" value="ARM-like"/>
</dbReference>
<evidence type="ECO:0000313" key="7">
    <source>
        <dbReference type="Proteomes" id="UP000019375"/>
    </source>
</evidence>
<feature type="compositionally biased region" description="Low complexity" evidence="4">
    <location>
        <begin position="499"/>
        <end position="508"/>
    </location>
</feature>
<gene>
    <name evidence="6" type="ORF">BN860_05468g</name>
</gene>
<dbReference type="AlphaFoldDB" id="A0A8J2T9D6"/>
<feature type="region of interest" description="Disordered" evidence="4">
    <location>
        <begin position="499"/>
        <end position="554"/>
    </location>
</feature>
<evidence type="ECO:0000256" key="2">
    <source>
        <dbReference type="ARBA" id="ARBA00022664"/>
    </source>
</evidence>
<dbReference type="GO" id="GO:0006397">
    <property type="term" value="P:mRNA processing"/>
    <property type="evidence" value="ECO:0007669"/>
    <property type="project" value="UniProtKB-KW"/>
</dbReference>
<dbReference type="PANTHER" id="PTHR15245">
    <property type="entry name" value="SYMPLEKIN-RELATED"/>
    <property type="match status" value="1"/>
</dbReference>
<dbReference type="InterPro" id="IPR032460">
    <property type="entry name" value="Symplekin/Pta1_N"/>
</dbReference>
<comment type="subcellular location">
    <subcellularLocation>
        <location evidence="1">Nucleus</location>
    </subcellularLocation>
</comment>
<evidence type="ECO:0000259" key="5">
    <source>
        <dbReference type="Pfam" id="PF11935"/>
    </source>
</evidence>
<protein>
    <submittedName>
        <fullName evidence="6">ZYBA0S07-05468g1_1</fullName>
    </submittedName>
</protein>
<evidence type="ECO:0000256" key="4">
    <source>
        <dbReference type="SAM" id="MobiDB-lite"/>
    </source>
</evidence>
<proteinExistence type="predicted"/>
<keyword evidence="3" id="KW-0539">Nucleus</keyword>
<organism evidence="6 7">
    <name type="scientific">Zygosaccharomyces bailii (strain CLIB 213 / ATCC 58445 / CBS 680 / BCRC 21525 / NBRC 1098 / NCYC 1416 / NRRL Y-2227)</name>
    <dbReference type="NCBI Taxonomy" id="1333698"/>
    <lineage>
        <taxon>Eukaryota</taxon>
        <taxon>Fungi</taxon>
        <taxon>Dikarya</taxon>
        <taxon>Ascomycota</taxon>
        <taxon>Saccharomycotina</taxon>
        <taxon>Saccharomycetes</taxon>
        <taxon>Saccharomycetales</taxon>
        <taxon>Saccharomycetaceae</taxon>
        <taxon>Zygosaccharomyces</taxon>
    </lineage>
</organism>
<evidence type="ECO:0000256" key="1">
    <source>
        <dbReference type="ARBA" id="ARBA00004123"/>
    </source>
</evidence>
<keyword evidence="7" id="KW-1185">Reference proteome</keyword>
<name>A0A8J2T9D6_ZYGB2</name>
<feature type="domain" description="Symplekin/Pta1 N-terminal" evidence="5">
    <location>
        <begin position="93"/>
        <end position="330"/>
    </location>
</feature>